<dbReference type="AlphaFoldDB" id="A0AAN7RTS7"/>
<comment type="caution">
    <text evidence="1">The sequence shown here is derived from an EMBL/GenBank/DDBJ whole genome shotgun (WGS) entry which is preliminary data.</text>
</comment>
<evidence type="ECO:0000313" key="1">
    <source>
        <dbReference type="EMBL" id="KAK4816125.1"/>
    </source>
</evidence>
<accession>A0AAN7RTS7</accession>
<evidence type="ECO:0000313" key="2">
    <source>
        <dbReference type="Proteomes" id="UP001333110"/>
    </source>
</evidence>
<dbReference type="EMBL" id="JAUNZN010000009">
    <property type="protein sequence ID" value="KAK4816125.1"/>
    <property type="molecule type" value="Genomic_DNA"/>
</dbReference>
<keyword evidence="2" id="KW-1185">Reference proteome</keyword>
<organism evidence="1 2">
    <name type="scientific">Mycteria americana</name>
    <name type="common">Wood stork</name>
    <dbReference type="NCBI Taxonomy" id="33587"/>
    <lineage>
        <taxon>Eukaryota</taxon>
        <taxon>Metazoa</taxon>
        <taxon>Chordata</taxon>
        <taxon>Craniata</taxon>
        <taxon>Vertebrata</taxon>
        <taxon>Euteleostomi</taxon>
        <taxon>Archelosauria</taxon>
        <taxon>Archosauria</taxon>
        <taxon>Dinosauria</taxon>
        <taxon>Saurischia</taxon>
        <taxon>Theropoda</taxon>
        <taxon>Coelurosauria</taxon>
        <taxon>Aves</taxon>
        <taxon>Neognathae</taxon>
        <taxon>Neoaves</taxon>
        <taxon>Aequornithes</taxon>
        <taxon>Ciconiiformes</taxon>
        <taxon>Ciconiidae</taxon>
        <taxon>Mycteria</taxon>
    </lineage>
</organism>
<reference evidence="1 2" key="1">
    <citation type="journal article" date="2023" name="J. Hered.">
        <title>Chromosome-level genome of the wood stork (Mycteria americana) provides insight into avian chromosome evolution.</title>
        <authorList>
            <person name="Flamio R. Jr."/>
            <person name="Ramstad K.M."/>
        </authorList>
    </citation>
    <scope>NUCLEOTIDE SEQUENCE [LARGE SCALE GENOMIC DNA]</scope>
    <source>
        <strain evidence="1">JAX WOST 10</strain>
    </source>
</reference>
<dbReference type="Proteomes" id="UP001333110">
    <property type="component" value="Unassembled WGS sequence"/>
</dbReference>
<name>A0AAN7RTS7_MYCAM</name>
<gene>
    <name evidence="1" type="ORF">QYF61_011361</name>
</gene>
<proteinExistence type="predicted"/>
<dbReference type="PANTHER" id="PTHR33332">
    <property type="entry name" value="REVERSE TRANSCRIPTASE DOMAIN-CONTAINING PROTEIN"/>
    <property type="match status" value="1"/>
</dbReference>
<protein>
    <submittedName>
        <fullName evidence="1">Uncharacterized protein</fullName>
    </submittedName>
</protein>
<sequence>MEPGSFQCCPVTGGRRGNVYMLKHRRLHLNIRKHFFAVRVTDQALAQVAQTVCEVSLLGNIQKPSGHGPGKPVLKFIRKAREPHKRKRVITITVSQASMLRGRVQGEELRAVDEGQVRDYWRELDRQKSTGLDRILPRESGENWLMSLQGHSLSSLKENKVTGNNHHGFTKDKSCQTNLIAFYDKVTGSMDDGRAADVIHLRFRRLSTLVILTFTPRCYGLGRWKTRRLYGRAQRVLINELSSTWMLITKGVPQWYLLRPVLFNTFISDLEVTVDCTLFKAADDTKWMGPDDKLEDRAIRERQLRQDGVNSL</sequence>